<dbReference type="EMBL" id="CALNXK010000008">
    <property type="protein sequence ID" value="CAH3040630.1"/>
    <property type="molecule type" value="Genomic_DNA"/>
</dbReference>
<organism evidence="2 3">
    <name type="scientific">Porites lobata</name>
    <dbReference type="NCBI Taxonomy" id="104759"/>
    <lineage>
        <taxon>Eukaryota</taxon>
        <taxon>Metazoa</taxon>
        <taxon>Cnidaria</taxon>
        <taxon>Anthozoa</taxon>
        <taxon>Hexacorallia</taxon>
        <taxon>Scleractinia</taxon>
        <taxon>Fungiina</taxon>
        <taxon>Poritidae</taxon>
        <taxon>Porites</taxon>
    </lineage>
</organism>
<evidence type="ECO:0000313" key="2">
    <source>
        <dbReference type="EMBL" id="CAH3040630.1"/>
    </source>
</evidence>
<dbReference type="Proteomes" id="UP001159405">
    <property type="component" value="Unassembled WGS sequence"/>
</dbReference>
<dbReference type="InterPro" id="IPR000488">
    <property type="entry name" value="Death_dom"/>
</dbReference>
<protein>
    <recommendedName>
        <fullName evidence="1">Death domain-containing protein</fullName>
    </recommendedName>
</protein>
<evidence type="ECO:0000259" key="1">
    <source>
        <dbReference type="PROSITE" id="PS50017"/>
    </source>
</evidence>
<dbReference type="Pfam" id="PF00531">
    <property type="entry name" value="Death"/>
    <property type="match status" value="2"/>
</dbReference>
<feature type="domain" description="Death" evidence="1">
    <location>
        <begin position="42"/>
        <end position="108"/>
    </location>
</feature>
<dbReference type="InterPro" id="IPR011029">
    <property type="entry name" value="DEATH-like_dom_sf"/>
</dbReference>
<dbReference type="SUPFAM" id="SSF47986">
    <property type="entry name" value="DEATH domain"/>
    <property type="match status" value="3"/>
</dbReference>
<dbReference type="CDD" id="cd01670">
    <property type="entry name" value="Death"/>
    <property type="match status" value="1"/>
</dbReference>
<keyword evidence="3" id="KW-1185">Reference proteome</keyword>
<evidence type="ECO:0000313" key="3">
    <source>
        <dbReference type="Proteomes" id="UP001159405"/>
    </source>
</evidence>
<accession>A0ABN8N0Q5</accession>
<dbReference type="PROSITE" id="PS50017">
    <property type="entry name" value="DEATH_DOMAIN"/>
    <property type="match status" value="2"/>
</dbReference>
<feature type="domain" description="Death" evidence="1">
    <location>
        <begin position="259"/>
        <end position="328"/>
    </location>
</feature>
<gene>
    <name evidence="2" type="ORF">PLOB_00045809</name>
</gene>
<reference evidence="2 3" key="1">
    <citation type="submission" date="2022-05" db="EMBL/GenBank/DDBJ databases">
        <authorList>
            <consortium name="Genoscope - CEA"/>
            <person name="William W."/>
        </authorList>
    </citation>
    <scope>NUCLEOTIDE SEQUENCE [LARGE SCALE GENOMIC DNA]</scope>
</reference>
<proteinExistence type="predicted"/>
<comment type="caution">
    <text evidence="2">The sequence shown here is derived from an EMBL/GenBank/DDBJ whole genome shotgun (WGS) entry which is preliminary data.</text>
</comment>
<name>A0ABN8N0Q5_9CNID</name>
<dbReference type="Gene3D" id="1.10.533.10">
    <property type="entry name" value="Death Domain, Fas"/>
    <property type="match status" value="3"/>
</dbReference>
<sequence length="337" mass="39129">MASSEDCSLSIGSLLVDLLRMKPELIEQLAGFLDRETWVRPNWMHLSRELNVDIGVIEELSPYTESSPTIKLFKYLKKYNRPDTIQQLKQALLDMRRDDLCSLLENKGPECKEGFFDYELVSKEIVSRKVDASSTRFGVLDELAHALDGDSLVLGNWINLALKLGIPVKFPDSVRERSSSIRKSSINLFEYLSITYPKMAIKSVKEALEVMKRDDVLEIIQDQYLQDELLIKDLVTYQSDVMTMLADRLSVGQVPWDYEWRRLARQLKIPYAVYRKFEWKPRKRRKSPTKKVLQWLVERIPDITLTEIIAVLDKIKCSHAIQIIKEHFPNTVGEYST</sequence>